<feature type="transmembrane region" description="Helical" evidence="1">
    <location>
        <begin position="18"/>
        <end position="36"/>
    </location>
</feature>
<name>A0ABR9ZY64_9FIRM</name>
<evidence type="ECO:0000313" key="3">
    <source>
        <dbReference type="Proteomes" id="UP000614200"/>
    </source>
</evidence>
<evidence type="ECO:0000256" key="1">
    <source>
        <dbReference type="SAM" id="Phobius"/>
    </source>
</evidence>
<feature type="transmembrane region" description="Helical" evidence="1">
    <location>
        <begin position="48"/>
        <end position="74"/>
    </location>
</feature>
<protein>
    <submittedName>
        <fullName evidence="2">DUF4282 domain-containing protein</fullName>
    </submittedName>
</protein>
<sequence length="86" mass="9640">MKTFLNFDKMITPTLIKIIFYIGIIMSTLGGLGMILNGLRYPFGGGVHVFLGLLTLVISPIIVRVYCELLIVVFKIHDSLNEIKNK</sequence>
<proteinExistence type="predicted"/>
<dbReference type="EMBL" id="JADKNH010000009">
    <property type="protein sequence ID" value="MBF4694519.1"/>
    <property type="molecule type" value="Genomic_DNA"/>
</dbReference>
<dbReference type="InterPro" id="IPR025557">
    <property type="entry name" value="DUF4282"/>
</dbReference>
<organism evidence="2 3">
    <name type="scientific">Fusibacter ferrireducens</name>
    <dbReference type="NCBI Taxonomy" id="2785058"/>
    <lineage>
        <taxon>Bacteria</taxon>
        <taxon>Bacillati</taxon>
        <taxon>Bacillota</taxon>
        <taxon>Clostridia</taxon>
        <taxon>Eubacteriales</taxon>
        <taxon>Eubacteriales Family XII. Incertae Sedis</taxon>
        <taxon>Fusibacter</taxon>
    </lineage>
</organism>
<keyword evidence="1" id="KW-0472">Membrane</keyword>
<accession>A0ABR9ZY64</accession>
<reference evidence="2 3" key="1">
    <citation type="submission" date="2020-11" db="EMBL/GenBank/DDBJ databases">
        <title>Fusibacter basophilias sp. nov.</title>
        <authorList>
            <person name="Qiu D."/>
        </authorList>
    </citation>
    <scope>NUCLEOTIDE SEQUENCE [LARGE SCALE GENOMIC DNA]</scope>
    <source>
        <strain evidence="2 3">Q10-2</strain>
    </source>
</reference>
<evidence type="ECO:0000313" key="2">
    <source>
        <dbReference type="EMBL" id="MBF4694519.1"/>
    </source>
</evidence>
<keyword evidence="3" id="KW-1185">Reference proteome</keyword>
<comment type="caution">
    <text evidence="2">The sequence shown here is derived from an EMBL/GenBank/DDBJ whole genome shotgun (WGS) entry which is preliminary data.</text>
</comment>
<dbReference type="Proteomes" id="UP000614200">
    <property type="component" value="Unassembled WGS sequence"/>
</dbReference>
<keyword evidence="1" id="KW-1133">Transmembrane helix</keyword>
<gene>
    <name evidence="2" type="ORF">ISU02_15520</name>
</gene>
<dbReference type="Pfam" id="PF14110">
    <property type="entry name" value="DUF4282"/>
    <property type="match status" value="1"/>
</dbReference>
<keyword evidence="1" id="KW-0812">Transmembrane</keyword>